<comment type="caution">
    <text evidence="11">The sequence shown here is derived from an EMBL/GenBank/DDBJ whole genome shotgun (WGS) entry which is preliminary data.</text>
</comment>
<reference evidence="11 12" key="1">
    <citation type="submission" date="2016-08" db="EMBL/GenBank/DDBJ databases">
        <title>Genome of Bacillus solimangrovi GH2-4.</title>
        <authorList>
            <person name="Lim S."/>
            <person name="Kim B.-C."/>
        </authorList>
    </citation>
    <scope>NUCLEOTIDE SEQUENCE [LARGE SCALE GENOMIC DNA]</scope>
    <source>
        <strain evidence="11 12">GH2-4</strain>
    </source>
</reference>
<evidence type="ECO:0000256" key="7">
    <source>
        <dbReference type="ARBA" id="ARBA00023244"/>
    </source>
</evidence>
<dbReference type="InterPro" id="IPR014777">
    <property type="entry name" value="4pyrrole_Mease_sub1"/>
</dbReference>
<dbReference type="InterPro" id="IPR050161">
    <property type="entry name" value="Siro_Cobalamin_biosynth"/>
</dbReference>
<dbReference type="InterPro" id="IPR035996">
    <property type="entry name" value="4pyrrol_Methylase_sf"/>
</dbReference>
<accession>A0A1E5LGE7</accession>
<name>A0A1E5LGE7_9BACI</name>
<dbReference type="InterPro" id="IPR003043">
    <property type="entry name" value="Uropor_MeTrfase_CS"/>
</dbReference>
<sequence length="257" mass="27963">MGDGIVYLVGAGPGDPKLITVYGLECIQTADVIAYDRLVNKELLTHAKPDAELIYCGKLPGKHALIQQEINQLLVEKAKQGLTVTRLKGGDPFVFGRGGEEAEELMKHGIRYEVVPGITAGVAAPAYAGIPVTHREFASSFAIVTAHGRASKGEDHIHWESLAKGIDTIAFYMGIGNLNHICERLIHFGKDPHTPVAVVEWGTTSKQQTVVGNLQSIEEIVQTTEISHPAIVLVGKVVDLKEKIEWFKEQQLEGSIK</sequence>
<evidence type="ECO:0000256" key="5">
    <source>
        <dbReference type="ARBA" id="ARBA00022679"/>
    </source>
</evidence>
<proteinExistence type="inferred from homology"/>
<evidence type="ECO:0000256" key="9">
    <source>
        <dbReference type="RuleBase" id="RU003960"/>
    </source>
</evidence>
<keyword evidence="7" id="KW-0627">Porphyrin biosynthesis</keyword>
<keyword evidence="12" id="KW-1185">Reference proteome</keyword>
<dbReference type="PANTHER" id="PTHR45790:SF3">
    <property type="entry name" value="S-ADENOSYL-L-METHIONINE-DEPENDENT UROPORPHYRINOGEN III METHYLTRANSFERASE, CHLOROPLASTIC"/>
    <property type="match status" value="1"/>
</dbReference>
<dbReference type="InterPro" id="IPR000878">
    <property type="entry name" value="4pyrrol_Mease"/>
</dbReference>
<keyword evidence="5 9" id="KW-0808">Transferase</keyword>
<dbReference type="CDD" id="cd11642">
    <property type="entry name" value="SUMT"/>
    <property type="match status" value="1"/>
</dbReference>
<dbReference type="SUPFAM" id="SSF53790">
    <property type="entry name" value="Tetrapyrrole methylase"/>
    <property type="match status" value="1"/>
</dbReference>
<evidence type="ECO:0000313" key="12">
    <source>
        <dbReference type="Proteomes" id="UP000095209"/>
    </source>
</evidence>
<dbReference type="Gene3D" id="3.40.1010.10">
    <property type="entry name" value="Cobalt-precorrin-4 Transmethylase, Domain 1"/>
    <property type="match status" value="1"/>
</dbReference>
<dbReference type="NCBIfam" id="NF004790">
    <property type="entry name" value="PRK06136.1"/>
    <property type="match status" value="1"/>
</dbReference>
<dbReference type="Proteomes" id="UP000095209">
    <property type="component" value="Unassembled WGS sequence"/>
</dbReference>
<evidence type="ECO:0000313" key="11">
    <source>
        <dbReference type="EMBL" id="OEH93126.1"/>
    </source>
</evidence>
<dbReference type="STRING" id="1305675.BFG57_13310"/>
<evidence type="ECO:0000256" key="6">
    <source>
        <dbReference type="ARBA" id="ARBA00022691"/>
    </source>
</evidence>
<dbReference type="AlphaFoldDB" id="A0A1E5LGE7"/>
<evidence type="ECO:0000256" key="4">
    <source>
        <dbReference type="ARBA" id="ARBA00022603"/>
    </source>
</evidence>
<evidence type="ECO:0000256" key="3">
    <source>
        <dbReference type="ARBA" id="ARBA00018323"/>
    </source>
</evidence>
<dbReference type="PROSITE" id="PS00840">
    <property type="entry name" value="SUMT_2"/>
    <property type="match status" value="1"/>
</dbReference>
<dbReference type="InterPro" id="IPR014776">
    <property type="entry name" value="4pyrrole_Mease_sub2"/>
</dbReference>
<dbReference type="GO" id="GO:0032259">
    <property type="term" value="P:methylation"/>
    <property type="evidence" value="ECO:0007669"/>
    <property type="project" value="UniProtKB-KW"/>
</dbReference>
<organism evidence="11 12">
    <name type="scientific">Bacillus solimangrovi</name>
    <dbReference type="NCBI Taxonomy" id="1305675"/>
    <lineage>
        <taxon>Bacteria</taxon>
        <taxon>Bacillati</taxon>
        <taxon>Bacillota</taxon>
        <taxon>Bacilli</taxon>
        <taxon>Bacillales</taxon>
        <taxon>Bacillaceae</taxon>
        <taxon>Bacillus</taxon>
    </lineage>
</organism>
<keyword evidence="4 9" id="KW-0489">Methyltransferase</keyword>
<evidence type="ECO:0000256" key="1">
    <source>
        <dbReference type="ARBA" id="ARBA00005879"/>
    </source>
</evidence>
<evidence type="ECO:0000256" key="2">
    <source>
        <dbReference type="ARBA" id="ARBA00012162"/>
    </source>
</evidence>
<evidence type="ECO:0000256" key="8">
    <source>
        <dbReference type="ARBA" id="ARBA00079776"/>
    </source>
</evidence>
<dbReference type="FunFam" id="3.40.1010.10:FF:000001">
    <property type="entry name" value="Siroheme synthase"/>
    <property type="match status" value="1"/>
</dbReference>
<gene>
    <name evidence="11" type="ORF">BFG57_13310</name>
</gene>
<dbReference type="EMBL" id="MJEH01000016">
    <property type="protein sequence ID" value="OEH93126.1"/>
    <property type="molecule type" value="Genomic_DNA"/>
</dbReference>
<dbReference type="Pfam" id="PF00590">
    <property type="entry name" value="TP_methylase"/>
    <property type="match status" value="1"/>
</dbReference>
<dbReference type="OrthoDB" id="9815856at2"/>
<evidence type="ECO:0000259" key="10">
    <source>
        <dbReference type="Pfam" id="PF00590"/>
    </source>
</evidence>
<dbReference type="EC" id="2.1.1.107" evidence="2"/>
<dbReference type="RefSeq" id="WP_069716839.1">
    <property type="nucleotide sequence ID" value="NZ_MJEH01000016.1"/>
</dbReference>
<dbReference type="FunFam" id="3.30.950.10:FF:000001">
    <property type="entry name" value="Siroheme synthase"/>
    <property type="match status" value="1"/>
</dbReference>
<dbReference type="GO" id="GO:0004851">
    <property type="term" value="F:uroporphyrin-III C-methyltransferase activity"/>
    <property type="evidence" value="ECO:0007669"/>
    <property type="project" value="UniProtKB-EC"/>
</dbReference>
<feature type="domain" description="Tetrapyrrole methylase" evidence="10">
    <location>
        <begin position="6"/>
        <end position="217"/>
    </location>
</feature>
<comment type="similarity">
    <text evidence="1 9">Belongs to the precorrin methyltransferase family.</text>
</comment>
<dbReference type="NCBIfam" id="TIGR01469">
    <property type="entry name" value="cobA_cysG_Cterm"/>
    <property type="match status" value="1"/>
</dbReference>
<keyword evidence="6" id="KW-0949">S-adenosyl-L-methionine</keyword>
<dbReference type="InterPro" id="IPR006366">
    <property type="entry name" value="CobA/CysG_C"/>
</dbReference>
<dbReference type="GO" id="GO:0019354">
    <property type="term" value="P:siroheme biosynthetic process"/>
    <property type="evidence" value="ECO:0007669"/>
    <property type="project" value="InterPro"/>
</dbReference>
<dbReference type="Gene3D" id="3.30.950.10">
    <property type="entry name" value="Methyltransferase, Cobalt-precorrin-4 Transmethylase, Domain 2"/>
    <property type="match status" value="1"/>
</dbReference>
<dbReference type="PANTHER" id="PTHR45790">
    <property type="entry name" value="SIROHEME SYNTHASE-RELATED"/>
    <property type="match status" value="1"/>
</dbReference>
<protein>
    <recommendedName>
        <fullName evidence="3">Uroporphyrinogen-III C-methyltransferase</fullName>
        <ecNumber evidence="2">2.1.1.107</ecNumber>
    </recommendedName>
    <alternativeName>
        <fullName evidence="8">Uroporphyrinogen III methylase</fullName>
    </alternativeName>
</protein>